<comment type="caution">
    <text evidence="6">The sequence shown here is derived from an EMBL/GenBank/DDBJ whole genome shotgun (WGS) entry which is preliminary data.</text>
</comment>
<keyword evidence="2 4" id="KW-0853">WD repeat</keyword>
<dbReference type="GO" id="GO:0006364">
    <property type="term" value="P:rRNA processing"/>
    <property type="evidence" value="ECO:0007669"/>
    <property type="project" value="InterPro"/>
</dbReference>
<dbReference type="Proteomes" id="UP000193218">
    <property type="component" value="Unassembled WGS sequence"/>
</dbReference>
<accession>A0A1Y1U7H2</accession>
<reference evidence="6 7" key="1">
    <citation type="submission" date="2017-03" db="EMBL/GenBank/DDBJ databases">
        <title>Widespread Adenine N6-methylation of Active Genes in Fungi.</title>
        <authorList>
            <consortium name="DOE Joint Genome Institute"/>
            <person name="Mondo S.J."/>
            <person name="Dannebaum R.O."/>
            <person name="Kuo R.C."/>
            <person name="Louie K.B."/>
            <person name="Bewick A.J."/>
            <person name="Labutti K."/>
            <person name="Haridas S."/>
            <person name="Kuo A."/>
            <person name="Salamov A."/>
            <person name="Ahrendt S.R."/>
            <person name="Lau R."/>
            <person name="Bowen B.P."/>
            <person name="Lipzen A."/>
            <person name="Sullivan W."/>
            <person name="Andreopoulos W.B."/>
            <person name="Clum A."/>
            <person name="Lindquist E."/>
            <person name="Daum C."/>
            <person name="Northen T.R."/>
            <person name="Ramamoorthy G."/>
            <person name="Schmitz R.J."/>
            <person name="Gryganskyi A."/>
            <person name="Culley D."/>
            <person name="Magnuson J."/>
            <person name="James T.Y."/>
            <person name="O'Malley M.A."/>
            <person name="Stajich J.E."/>
            <person name="Spatafora J.W."/>
            <person name="Visel A."/>
            <person name="Grigoriev I.V."/>
        </authorList>
    </citation>
    <scope>NUCLEOTIDE SEQUENCE [LARGE SCALE GENOMIC DNA]</scope>
    <source>
        <strain evidence="6 7">NRRL Y-17943</strain>
    </source>
</reference>
<evidence type="ECO:0000256" key="3">
    <source>
        <dbReference type="ARBA" id="ARBA00022737"/>
    </source>
</evidence>
<dbReference type="OrthoDB" id="270624at2759"/>
<dbReference type="InParanoid" id="A0A1Y1U7H2"/>
<evidence type="ECO:0000256" key="5">
    <source>
        <dbReference type="SAM" id="MobiDB-lite"/>
    </source>
</evidence>
<dbReference type="PROSITE" id="PS00678">
    <property type="entry name" value="WD_REPEATS_1"/>
    <property type="match status" value="2"/>
</dbReference>
<keyword evidence="1" id="KW-0597">Phosphoprotein</keyword>
<dbReference type="SMART" id="SM00320">
    <property type="entry name" value="WD40"/>
    <property type="match status" value="5"/>
</dbReference>
<protein>
    <submittedName>
        <fullName evidence="6">WD40-repeat-containing domain protein</fullName>
    </submittedName>
</protein>
<dbReference type="InterPro" id="IPR036322">
    <property type="entry name" value="WD40_repeat_dom_sf"/>
</dbReference>
<dbReference type="EMBL" id="NBSH01000016">
    <property type="protein sequence ID" value="ORX33958.1"/>
    <property type="molecule type" value="Genomic_DNA"/>
</dbReference>
<proteinExistence type="predicted"/>
<dbReference type="Gene3D" id="2.130.10.10">
    <property type="entry name" value="YVTN repeat-like/Quinoprotein amine dehydrogenase"/>
    <property type="match status" value="1"/>
</dbReference>
<organism evidence="6 7">
    <name type="scientific">Kockovaella imperatae</name>
    <dbReference type="NCBI Taxonomy" id="4999"/>
    <lineage>
        <taxon>Eukaryota</taxon>
        <taxon>Fungi</taxon>
        <taxon>Dikarya</taxon>
        <taxon>Basidiomycota</taxon>
        <taxon>Agaricomycotina</taxon>
        <taxon>Tremellomycetes</taxon>
        <taxon>Tremellales</taxon>
        <taxon>Cuniculitremaceae</taxon>
        <taxon>Kockovaella</taxon>
    </lineage>
</organism>
<evidence type="ECO:0000256" key="4">
    <source>
        <dbReference type="PROSITE-ProRule" id="PRU00221"/>
    </source>
</evidence>
<dbReference type="InterPro" id="IPR019775">
    <property type="entry name" value="WD40_repeat_CS"/>
</dbReference>
<dbReference type="GO" id="GO:0005634">
    <property type="term" value="C:nucleus"/>
    <property type="evidence" value="ECO:0007669"/>
    <property type="project" value="TreeGrafter"/>
</dbReference>
<keyword evidence="3" id="KW-0677">Repeat</keyword>
<evidence type="ECO:0000313" key="6">
    <source>
        <dbReference type="EMBL" id="ORX33958.1"/>
    </source>
</evidence>
<dbReference type="PROSITE" id="PS50294">
    <property type="entry name" value="WD_REPEATS_REGION"/>
    <property type="match status" value="2"/>
</dbReference>
<dbReference type="InterPro" id="IPR015943">
    <property type="entry name" value="WD40/YVTN_repeat-like_dom_sf"/>
</dbReference>
<dbReference type="InterPro" id="IPR001680">
    <property type="entry name" value="WD40_rpt"/>
</dbReference>
<feature type="region of interest" description="Disordered" evidence="5">
    <location>
        <begin position="500"/>
        <end position="520"/>
    </location>
</feature>
<name>A0A1Y1U7H2_9TREE</name>
<feature type="region of interest" description="Disordered" evidence="5">
    <location>
        <begin position="49"/>
        <end position="79"/>
    </location>
</feature>
<dbReference type="PANTHER" id="PTHR14091:SF0">
    <property type="entry name" value="PERIODIC TRYPTOPHAN PROTEIN 1 HOMOLOG"/>
    <property type="match status" value="1"/>
</dbReference>
<dbReference type="FunFam" id="2.130.10.10:FF:001189">
    <property type="entry name" value="Periodic tryptophan protein 1"/>
    <property type="match status" value="1"/>
</dbReference>
<feature type="compositionally biased region" description="Acidic residues" evidence="5">
    <location>
        <begin position="55"/>
        <end position="65"/>
    </location>
</feature>
<keyword evidence="7" id="KW-1185">Reference proteome</keyword>
<evidence type="ECO:0000256" key="2">
    <source>
        <dbReference type="ARBA" id="ARBA00022574"/>
    </source>
</evidence>
<dbReference type="InterPro" id="IPR044285">
    <property type="entry name" value="PWP1"/>
</dbReference>
<feature type="compositionally biased region" description="Low complexity" evidence="5">
    <location>
        <begin position="66"/>
        <end position="75"/>
    </location>
</feature>
<sequence length="520" mass="56938">MSGTLISSLAWVPRGKASLEPKKYTLDENELQRVGKLGGPGALEKLREEMAGLDMDGDDWEDVDDGTSSSGASGDVPMDTEDMSAFKMDEYDKEESTGVAMGAFANVKGLTFYRDNEEDPYITLKEDEDDTEELALRPTDAMIITARTTSDLSSLDFHVYDDPNENLFVHHDLMLPSFPLCVEWLDFDSSAPSSSSNSVAVGGFDPTIEIWDADMVDGLYPNAILGPAPGTERDLKPKGTGKKKRKQVQSEPDYHTDAVIALSWTPNHRHLLLSGSADATIKLWDLSRESPMAATKSWDKIHKGEKVQAVEWNRSSTLDKAVLSAGYDRMVQVWDSRAPDQGVGTNVGCDVEAVRWDPHEPTAFFVSLENGLILAYDSRNLERPKYRLSAHESGASGLDINPHIRGCIATGGMDKLVKVWNVSDEETDGVQGRKREISLVTSRDLGVGKVFTTRWCPDPETPLTLAAAGSKAALQIWDVASNPGARKAFGERLKRHGRSLGEIKQSGGVVGVDEDSEDEE</sequence>
<dbReference type="SUPFAM" id="SSF50978">
    <property type="entry name" value="WD40 repeat-like"/>
    <property type="match status" value="1"/>
</dbReference>
<feature type="region of interest" description="Disordered" evidence="5">
    <location>
        <begin position="226"/>
        <end position="252"/>
    </location>
</feature>
<dbReference type="GeneID" id="33558859"/>
<evidence type="ECO:0000313" key="7">
    <source>
        <dbReference type="Proteomes" id="UP000193218"/>
    </source>
</evidence>
<dbReference type="RefSeq" id="XP_021868246.1">
    <property type="nucleotide sequence ID" value="XM_022017050.1"/>
</dbReference>
<evidence type="ECO:0000256" key="1">
    <source>
        <dbReference type="ARBA" id="ARBA00022553"/>
    </source>
</evidence>
<dbReference type="PANTHER" id="PTHR14091">
    <property type="entry name" value="PERIODIC TRYPTOPHAN PROTEIN 1"/>
    <property type="match status" value="1"/>
</dbReference>
<dbReference type="FunCoup" id="A0A1Y1U7H2">
    <property type="interactions" value="822"/>
</dbReference>
<gene>
    <name evidence="6" type="ORF">BD324DRAFT_637791</name>
</gene>
<dbReference type="AlphaFoldDB" id="A0A1Y1U7H2"/>
<feature type="repeat" description="WD" evidence="4">
    <location>
        <begin position="388"/>
        <end position="430"/>
    </location>
</feature>
<feature type="repeat" description="WD" evidence="4">
    <location>
        <begin position="252"/>
        <end position="294"/>
    </location>
</feature>
<dbReference type="InterPro" id="IPR020472">
    <property type="entry name" value="WD40_PAC1"/>
</dbReference>
<dbReference type="PRINTS" id="PR00320">
    <property type="entry name" value="GPROTEINBRPT"/>
</dbReference>
<dbReference type="STRING" id="4999.A0A1Y1U7H2"/>
<dbReference type="Pfam" id="PF00400">
    <property type="entry name" value="WD40"/>
    <property type="match status" value="3"/>
</dbReference>
<dbReference type="PROSITE" id="PS50082">
    <property type="entry name" value="WD_REPEATS_2"/>
    <property type="match status" value="2"/>
</dbReference>